<feature type="transmembrane region" description="Helical" evidence="1">
    <location>
        <begin position="99"/>
        <end position="118"/>
    </location>
</feature>
<protein>
    <submittedName>
        <fullName evidence="2">DUF2007 domain-containing protein</fullName>
    </submittedName>
</protein>
<accession>A0AAW4X0J0</accession>
<gene>
    <name evidence="2" type="ORF">LJ207_08320</name>
</gene>
<dbReference type="AlphaFoldDB" id="A0AAW4X0J0"/>
<dbReference type="RefSeq" id="WP_229345966.1">
    <property type="nucleotide sequence ID" value="NZ_JAJFAT010000010.1"/>
</dbReference>
<keyword evidence="1" id="KW-0472">Membrane</keyword>
<name>A0AAW4X0J0_9FIRM</name>
<dbReference type="Proteomes" id="UP001199296">
    <property type="component" value="Unassembled WGS sequence"/>
</dbReference>
<keyword evidence="3" id="KW-1185">Reference proteome</keyword>
<organism evidence="2 3">
    <name type="scientific">Halanaerobium polyolivorans</name>
    <dbReference type="NCBI Taxonomy" id="2886943"/>
    <lineage>
        <taxon>Bacteria</taxon>
        <taxon>Bacillati</taxon>
        <taxon>Bacillota</taxon>
        <taxon>Clostridia</taxon>
        <taxon>Halanaerobiales</taxon>
        <taxon>Halanaerobiaceae</taxon>
        <taxon>Halanaerobium</taxon>
    </lineage>
</organism>
<dbReference type="EMBL" id="JAJFAT010000010">
    <property type="protein sequence ID" value="MCC3145326.1"/>
    <property type="molecule type" value="Genomic_DNA"/>
</dbReference>
<evidence type="ECO:0000256" key="1">
    <source>
        <dbReference type="SAM" id="Phobius"/>
    </source>
</evidence>
<proteinExistence type="predicted"/>
<comment type="caution">
    <text evidence="2">The sequence shown here is derived from an EMBL/GenBank/DDBJ whole genome shotgun (WGS) entry which is preliminary data.</text>
</comment>
<reference evidence="2 3" key="1">
    <citation type="submission" date="2021-10" db="EMBL/GenBank/DDBJ databases">
        <authorList>
            <person name="Grouzdev D.S."/>
            <person name="Pantiukh K.S."/>
            <person name="Krutkina M.S."/>
        </authorList>
    </citation>
    <scope>NUCLEOTIDE SEQUENCE [LARGE SCALE GENOMIC DNA]</scope>
    <source>
        <strain evidence="2 3">Z-7514</strain>
    </source>
</reference>
<sequence length="119" mass="13737">MSKLKLRHLITTGAQEAEMIRALLEDNGIAVIEKHHEVGAYASIYMGFSAFNVELYTSIEDYKKAQELVSELEFVDNQMLNEETESYEQGKEASYYMKTAAKIIIVLFLLISLFIFFYF</sequence>
<evidence type="ECO:0000313" key="3">
    <source>
        <dbReference type="Proteomes" id="UP001199296"/>
    </source>
</evidence>
<keyword evidence="1" id="KW-0812">Transmembrane</keyword>
<evidence type="ECO:0000313" key="2">
    <source>
        <dbReference type="EMBL" id="MCC3145326.1"/>
    </source>
</evidence>
<keyword evidence="1" id="KW-1133">Transmembrane helix</keyword>